<gene>
    <name evidence="2" type="ORF">SAMCFNEI73_pB0304</name>
</gene>
<keyword evidence="2" id="KW-0614">Plasmid</keyword>
<evidence type="ECO:0000313" key="3">
    <source>
        <dbReference type="Proteomes" id="UP000182306"/>
    </source>
</evidence>
<geneLocation type="plasmid" evidence="2 3">
    <name>B</name>
</geneLocation>
<proteinExistence type="predicted"/>
<feature type="domain" description="Phasin" evidence="1">
    <location>
        <begin position="14"/>
        <end position="103"/>
    </location>
</feature>
<dbReference type="Pfam" id="PF09361">
    <property type="entry name" value="Phasin_2"/>
    <property type="match status" value="1"/>
</dbReference>
<dbReference type="EMBL" id="CP013109">
    <property type="protein sequence ID" value="APG93501.1"/>
    <property type="molecule type" value="Genomic_DNA"/>
</dbReference>
<name>A0A1L3LTT0_9HYPH</name>
<evidence type="ECO:0000313" key="2">
    <source>
        <dbReference type="EMBL" id="APG93501.1"/>
    </source>
</evidence>
<dbReference type="KEGG" id="same:SAMCFNEI73_pB0304"/>
<evidence type="ECO:0000259" key="1">
    <source>
        <dbReference type="Pfam" id="PF09361"/>
    </source>
</evidence>
<dbReference type="AlphaFoldDB" id="A0A1L3LTT0"/>
<dbReference type="InterPro" id="IPR018968">
    <property type="entry name" value="Phasin"/>
</dbReference>
<reference evidence="2 3" key="1">
    <citation type="submission" date="2015-10" db="EMBL/GenBank/DDBJ databases">
        <title>Genomic differences between typical nodule nitrogen-fixing rhizobial strains and those coming from bean seeds.</title>
        <authorList>
            <person name="Peralta H."/>
            <person name="Aguilar-Vera A."/>
            <person name="Diaz R."/>
            <person name="Mora Y."/>
            <person name="Martinez-Batallar G."/>
            <person name="Salazar E."/>
            <person name="Vargas-Lagunas C."/>
            <person name="Encarnacion S."/>
            <person name="Girard L."/>
            <person name="Mora J."/>
        </authorList>
    </citation>
    <scope>NUCLEOTIDE SEQUENCE [LARGE SCALE GENOMIC DNA]</scope>
    <source>
        <strain evidence="2 3">CFNEI 73</strain>
        <plasmid evidence="2 3">B</plasmid>
    </source>
</reference>
<dbReference type="RefSeq" id="WP_064253491.1">
    <property type="nucleotide sequence ID" value="NZ_CP013109.1"/>
</dbReference>
<keyword evidence="3" id="KW-1185">Reference proteome</keyword>
<dbReference type="Proteomes" id="UP000182306">
    <property type="component" value="Plasmid B"/>
</dbReference>
<accession>A0A1L3LTT0</accession>
<organism evidence="2 3">
    <name type="scientific">Sinorhizobium americanum</name>
    <dbReference type="NCBI Taxonomy" id="194963"/>
    <lineage>
        <taxon>Bacteria</taxon>
        <taxon>Pseudomonadati</taxon>
        <taxon>Pseudomonadota</taxon>
        <taxon>Alphaproteobacteria</taxon>
        <taxon>Hyphomicrobiales</taxon>
        <taxon>Rhizobiaceae</taxon>
        <taxon>Sinorhizobium/Ensifer group</taxon>
        <taxon>Sinorhizobium</taxon>
    </lineage>
</organism>
<protein>
    <submittedName>
        <fullName evidence="2">Methyl-accepting chemotaxis protein</fullName>
    </submittedName>
</protein>
<sequence>MTNITEKPVPLSQALEASETFGSIFEAMMRAGPELSLKTIAALQANTEAHFSHFLALIEAKSPLQAMELQWRFLHKLVDVNVEHIRKFQALTSEAVADVSSPTTPSRRY</sequence>